<reference evidence="1 2" key="1">
    <citation type="submission" date="2017-02" db="EMBL/GenBank/DDBJ databases">
        <title>Genomic diversity within the haloalkaliphilic genus Thioalkalivibrio.</title>
        <authorList>
            <person name="Ahn A.-C."/>
            <person name="Meier-Kolthoff J."/>
            <person name="Overmars L."/>
            <person name="Richter M."/>
            <person name="Woyke T."/>
            <person name="Sorokin D.Y."/>
            <person name="Muyzer G."/>
        </authorList>
    </citation>
    <scope>NUCLEOTIDE SEQUENCE [LARGE SCALE GENOMIC DNA]</scope>
    <source>
        <strain evidence="1 2">HL17</strain>
    </source>
</reference>
<dbReference type="Pfam" id="PF14334">
    <property type="entry name" value="DUF4390"/>
    <property type="match status" value="1"/>
</dbReference>
<dbReference type="AlphaFoldDB" id="A0A1V3A1E0"/>
<protein>
    <recommendedName>
        <fullName evidence="3">DUF4390 domain-containing protein</fullName>
    </recommendedName>
</protein>
<comment type="caution">
    <text evidence="1">The sequence shown here is derived from an EMBL/GenBank/DDBJ whole genome shotgun (WGS) entry which is preliminary data.</text>
</comment>
<name>A0A1V3A1E0_9GAMM</name>
<keyword evidence="2" id="KW-1185">Reference proteome</keyword>
<evidence type="ECO:0000313" key="2">
    <source>
        <dbReference type="Proteomes" id="UP000189177"/>
    </source>
</evidence>
<dbReference type="InterPro" id="IPR025500">
    <property type="entry name" value="DUF4390"/>
</dbReference>
<evidence type="ECO:0000313" key="1">
    <source>
        <dbReference type="EMBL" id="OOC11151.1"/>
    </source>
</evidence>
<evidence type="ECO:0008006" key="3">
    <source>
        <dbReference type="Google" id="ProtNLM"/>
    </source>
</evidence>
<gene>
    <name evidence="1" type="ORF">B1A74_01815</name>
</gene>
<organism evidence="1 2">
    <name type="scientific">Thioalkalivibrio halophilus</name>
    <dbReference type="NCBI Taxonomy" id="252474"/>
    <lineage>
        <taxon>Bacteria</taxon>
        <taxon>Pseudomonadati</taxon>
        <taxon>Pseudomonadota</taxon>
        <taxon>Gammaproteobacteria</taxon>
        <taxon>Chromatiales</taxon>
        <taxon>Ectothiorhodospiraceae</taxon>
        <taxon>Thioalkalivibrio</taxon>
    </lineage>
</organism>
<dbReference type="STRING" id="252474.B1A74_01815"/>
<dbReference type="RefSeq" id="WP_018946678.1">
    <property type="nucleotide sequence ID" value="NZ_MUZR01000006.1"/>
</dbReference>
<sequence length="181" mass="20745">MPRIPWLLVLLLVPGVAPALEIRDASHLWLDDTTLLARLDLHMNLPEVLVDALENGVILGFRLEAQAEPDRMLPGRPLVRAENRVQLRYYPLNRHYLVTSRDGERMELRPTLGDALEQSARRLGRIRLEDVPEALREAPDDYRLNARLSLDYTALPLPLQLDAGLRGELTARQEWYGWSLD</sequence>
<proteinExistence type="predicted"/>
<dbReference type="Proteomes" id="UP000189177">
    <property type="component" value="Unassembled WGS sequence"/>
</dbReference>
<dbReference type="EMBL" id="MUZR01000006">
    <property type="protein sequence ID" value="OOC11151.1"/>
    <property type="molecule type" value="Genomic_DNA"/>
</dbReference>
<dbReference type="OrthoDB" id="5786937at2"/>
<accession>A0A1V3A1E0</accession>